<feature type="domain" description="HTH LytTR-type" evidence="3">
    <location>
        <begin position="204"/>
        <end position="308"/>
    </location>
</feature>
<dbReference type="PROSITE" id="PS50930">
    <property type="entry name" value="HTH_LYTTR"/>
    <property type="match status" value="1"/>
</dbReference>
<feature type="transmembrane region" description="Helical" evidence="2">
    <location>
        <begin position="125"/>
        <end position="146"/>
    </location>
</feature>
<dbReference type="OrthoDB" id="9781059at2"/>
<feature type="transmembrane region" description="Helical" evidence="2">
    <location>
        <begin position="92"/>
        <end position="113"/>
    </location>
</feature>
<reference evidence="4 5" key="1">
    <citation type="submission" date="2017-02" db="EMBL/GenBank/DDBJ databases">
        <authorList>
            <person name="Peterson S.W."/>
        </authorList>
    </citation>
    <scope>NUCLEOTIDE SEQUENCE [LARGE SCALE GENOMIC DNA]</scope>
    <source>
        <strain evidence="4 5">3F5N</strain>
    </source>
</reference>
<dbReference type="PANTHER" id="PTHR37299:SF1">
    <property type="entry name" value="STAGE 0 SPORULATION PROTEIN A HOMOLOG"/>
    <property type="match status" value="1"/>
</dbReference>
<keyword evidence="2" id="KW-0472">Membrane</keyword>
<dbReference type="AlphaFoldDB" id="A0A1R4GA24"/>
<evidence type="ECO:0000256" key="2">
    <source>
        <dbReference type="SAM" id="Phobius"/>
    </source>
</evidence>
<sequence length="308" mass="33229">MTETTPSAVPPTPRARQGAGAVRSGSGAGSRSAGTNGAPAGSNGADRRDLLTGGPIIIALTLGFLVVNALTVQADWPGLRSWAPWVWEGSSALALALVIWLPWLAAGAAPSSLLQEGWRARGCFLALHLGAACLYSLLHVVLMVAMRHGVYTLLGEVYDYGPPVEKFIYELRKDLLSYTLFIGVFWGVRSLRQARETPLRPVSFDIRDGARLIRAPLDDILAATSAGNYVEFVLADGRRPLMRVTLAAVEGELARFGFVRTHRGWLVNAARMTGLRPEGSGDWTVELGVLEAPLSRRYSEALERLRAA</sequence>
<feature type="region of interest" description="Disordered" evidence="1">
    <location>
        <begin position="1"/>
        <end position="45"/>
    </location>
</feature>
<dbReference type="RefSeq" id="WP_087140974.1">
    <property type="nucleotide sequence ID" value="NZ_FUIE01000057.1"/>
</dbReference>
<dbReference type="Gene3D" id="2.40.50.1020">
    <property type="entry name" value="LytTr DNA-binding domain"/>
    <property type="match status" value="1"/>
</dbReference>
<evidence type="ECO:0000256" key="1">
    <source>
        <dbReference type="SAM" id="MobiDB-lite"/>
    </source>
</evidence>
<feature type="transmembrane region" description="Helical" evidence="2">
    <location>
        <begin position="50"/>
        <end position="72"/>
    </location>
</feature>
<dbReference type="PIRSF" id="PIRSF031767">
    <property type="entry name" value="MHYE_LytTR"/>
    <property type="match status" value="1"/>
</dbReference>
<evidence type="ECO:0000313" key="4">
    <source>
        <dbReference type="EMBL" id="SJM64925.1"/>
    </source>
</evidence>
<keyword evidence="2" id="KW-1133">Transmembrane helix</keyword>
<organism evidence="4 5">
    <name type="scientific">Brevundimonas diminuta 3F5N</name>
    <dbReference type="NCBI Taxonomy" id="1255603"/>
    <lineage>
        <taxon>Bacteria</taxon>
        <taxon>Pseudomonadati</taxon>
        <taxon>Pseudomonadota</taxon>
        <taxon>Alphaproteobacteria</taxon>
        <taxon>Caulobacterales</taxon>
        <taxon>Caulobacteraceae</taxon>
        <taxon>Brevundimonas</taxon>
    </lineage>
</organism>
<gene>
    <name evidence="4" type="ORF">FM111_10835</name>
</gene>
<feature type="compositionally biased region" description="Low complexity" evidence="1">
    <location>
        <begin position="14"/>
        <end position="38"/>
    </location>
</feature>
<dbReference type="EMBL" id="FUIE01000057">
    <property type="protein sequence ID" value="SJM64925.1"/>
    <property type="molecule type" value="Genomic_DNA"/>
</dbReference>
<dbReference type="GO" id="GO:0000156">
    <property type="term" value="F:phosphorelay response regulator activity"/>
    <property type="evidence" value="ECO:0007669"/>
    <property type="project" value="InterPro"/>
</dbReference>
<name>A0A1R4GA24_BREDI</name>
<evidence type="ECO:0000259" key="3">
    <source>
        <dbReference type="PROSITE" id="PS50930"/>
    </source>
</evidence>
<dbReference type="Pfam" id="PF04397">
    <property type="entry name" value="LytTR"/>
    <property type="match status" value="1"/>
</dbReference>
<dbReference type="PANTHER" id="PTHR37299">
    <property type="entry name" value="TRANSCRIPTIONAL REGULATOR-RELATED"/>
    <property type="match status" value="1"/>
</dbReference>
<dbReference type="SMART" id="SM00850">
    <property type="entry name" value="LytTR"/>
    <property type="match status" value="1"/>
</dbReference>
<dbReference type="InterPro" id="IPR012379">
    <property type="entry name" value="LytTR_MHYE"/>
</dbReference>
<dbReference type="InterPro" id="IPR007492">
    <property type="entry name" value="LytTR_DNA-bd_dom"/>
</dbReference>
<protein>
    <submittedName>
        <fullName evidence="4">Response regulator of the LytR/AlgR family</fullName>
    </submittedName>
</protein>
<dbReference type="GO" id="GO:0003677">
    <property type="term" value="F:DNA binding"/>
    <property type="evidence" value="ECO:0007669"/>
    <property type="project" value="InterPro"/>
</dbReference>
<accession>A0A1R4GA24</accession>
<dbReference type="Proteomes" id="UP000195766">
    <property type="component" value="Unassembled WGS sequence"/>
</dbReference>
<dbReference type="InterPro" id="IPR046947">
    <property type="entry name" value="LytR-like"/>
</dbReference>
<proteinExistence type="predicted"/>
<evidence type="ECO:0000313" key="5">
    <source>
        <dbReference type="Proteomes" id="UP000195766"/>
    </source>
</evidence>
<keyword evidence="2" id="KW-0812">Transmembrane</keyword>